<protein>
    <recommendedName>
        <fullName evidence="4">Peptidase M11 gametolysin domain-containing protein</fullName>
    </recommendedName>
</protein>
<gene>
    <name evidence="2" type="ORF">IN07_09765</name>
</gene>
<dbReference type="Gene3D" id="3.40.390.10">
    <property type="entry name" value="Collagenase (Catalytic Domain)"/>
    <property type="match status" value="1"/>
</dbReference>
<feature type="compositionally biased region" description="Low complexity" evidence="1">
    <location>
        <begin position="17"/>
        <end position="70"/>
    </location>
</feature>
<feature type="region of interest" description="Disordered" evidence="1">
    <location>
        <begin position="100"/>
        <end position="123"/>
    </location>
</feature>
<dbReference type="GO" id="GO:0008237">
    <property type="term" value="F:metallopeptidase activity"/>
    <property type="evidence" value="ECO:0007669"/>
    <property type="project" value="InterPro"/>
</dbReference>
<dbReference type="AlphaFoldDB" id="A0A098Y8P5"/>
<evidence type="ECO:0000313" key="3">
    <source>
        <dbReference type="Proteomes" id="UP000029713"/>
    </source>
</evidence>
<evidence type="ECO:0000256" key="1">
    <source>
        <dbReference type="SAM" id="MobiDB-lite"/>
    </source>
</evidence>
<evidence type="ECO:0000313" key="2">
    <source>
        <dbReference type="EMBL" id="KGH46839.1"/>
    </source>
</evidence>
<feature type="non-terminal residue" evidence="2">
    <location>
        <position position="647"/>
    </location>
</feature>
<dbReference type="EMBL" id="JPMX01000038">
    <property type="protein sequence ID" value="KGH46839.1"/>
    <property type="molecule type" value="Genomic_DNA"/>
</dbReference>
<dbReference type="SUPFAM" id="SSF55486">
    <property type="entry name" value="Metalloproteases ('zincins'), catalytic domain"/>
    <property type="match status" value="1"/>
</dbReference>
<dbReference type="STRING" id="1522368.IN07_09765"/>
<dbReference type="InterPro" id="IPR024079">
    <property type="entry name" value="MetalloPept_cat_dom_sf"/>
</dbReference>
<feature type="region of interest" description="Disordered" evidence="1">
    <location>
        <begin position="1"/>
        <end position="70"/>
    </location>
</feature>
<keyword evidence="3" id="KW-1185">Reference proteome</keyword>
<dbReference type="Pfam" id="PF13582">
    <property type="entry name" value="Reprolysin_3"/>
    <property type="match status" value="1"/>
</dbReference>
<dbReference type="Proteomes" id="UP000029713">
    <property type="component" value="Unassembled WGS sequence"/>
</dbReference>
<accession>A0A098Y8P5</accession>
<sequence>MLATGPGHARADDVSSATPTVTADATEAPTATEAPATSAAPLTSEAPVTTEAPTTTEAPATTEAPVTTEVPATTTVEAADDAAAPEPGDIVLGELVQAYADPAPSDSGHEAEAEHDAAEHDEAGHDDTLLSWVQTESGDTVRVSTGDVTDVETGATVQVTLGAEVQDTAAVEGLEPAHELVAAEVLAASEEPVTAPTVAAVNHEVTVVLMQPGGFARDSTTLATLTNVVNGAVGDFWEQQSAGAARFGVVAGFDWATTTATCSDPFALWQAAADRAGWTAGARKHLLVYVPSGAPGCSYGLGTLGTSIDSGGLAYVQAPATSVVAHEFGHNMGLNHSSQLQCSATVEESASSTCQVSSYRDYYDVMGISWGQVGSLSALHASALGVLPAAQQVEVTPASGAGVHTLSPISGSSGTRAVKLTASSKVAYWLEFRPGSGQDSWLTTSANVVGVQPGVLVRRAHAGAGDSSLLLDATPSSASSWTKDTVAVLPVGAEVLLAGGQFRVKVTGIGATASVEVRPANTLPVASWDGLSASGSTLSVSGWAFDPDQPTVSGQVHVYVDGQGRSLTADGARPDVGKAYPGVGDAHGFSTSTTVAPGAHRVCVFAIDVDDPGQNTLLGCRSITTQQTLPVGSWDGLSASGATVSVS</sequence>
<proteinExistence type="predicted"/>
<reference evidence="2 3" key="1">
    <citation type="submission" date="2014-07" db="EMBL/GenBank/DDBJ databases">
        <title>Biosystematic studies on Modestobacter strains isolated from extreme hyper-arid desert soil and from historic building.</title>
        <authorList>
            <person name="Bukarasam K."/>
            <person name="Bull A."/>
            <person name="Girard G."/>
            <person name="van Wezel G."/>
            <person name="Goodfellow M."/>
        </authorList>
    </citation>
    <scope>NUCLEOTIDE SEQUENCE [LARGE SCALE GENOMIC DNA]</scope>
    <source>
        <strain evidence="2 3">KNN45-2b</strain>
    </source>
</reference>
<evidence type="ECO:0008006" key="4">
    <source>
        <dbReference type="Google" id="ProtNLM"/>
    </source>
</evidence>
<name>A0A098Y8P5_9ACTN</name>
<comment type="caution">
    <text evidence="2">The sequence shown here is derived from an EMBL/GenBank/DDBJ whole genome shotgun (WGS) entry which is preliminary data.</text>
</comment>
<organism evidence="2 3">
    <name type="scientific">Modestobacter caceresii</name>
    <dbReference type="NCBI Taxonomy" id="1522368"/>
    <lineage>
        <taxon>Bacteria</taxon>
        <taxon>Bacillati</taxon>
        <taxon>Actinomycetota</taxon>
        <taxon>Actinomycetes</taxon>
        <taxon>Geodermatophilales</taxon>
        <taxon>Geodermatophilaceae</taxon>
        <taxon>Modestobacter</taxon>
    </lineage>
</organism>
<feature type="compositionally biased region" description="Basic and acidic residues" evidence="1">
    <location>
        <begin position="107"/>
        <end position="123"/>
    </location>
</feature>